<evidence type="ECO:0000313" key="8">
    <source>
        <dbReference type="Proteomes" id="UP000053617"/>
    </source>
</evidence>
<keyword evidence="2 6" id="KW-0812">Transmembrane</keyword>
<dbReference type="AlphaFoldDB" id="A0A0D2FYV5"/>
<accession>A0A0D2FYV5</accession>
<evidence type="ECO:0000256" key="3">
    <source>
        <dbReference type="ARBA" id="ARBA00022989"/>
    </source>
</evidence>
<evidence type="ECO:0000256" key="2">
    <source>
        <dbReference type="ARBA" id="ARBA00022692"/>
    </source>
</evidence>
<dbReference type="PANTHER" id="PTHR35042:SF1">
    <property type="entry name" value="DUF1772-DOMAIN-CONTAINING PROTEIN"/>
    <property type="match status" value="1"/>
</dbReference>
<dbReference type="OrthoDB" id="5954308at2759"/>
<evidence type="ECO:0000256" key="4">
    <source>
        <dbReference type="ARBA" id="ARBA00023136"/>
    </source>
</evidence>
<evidence type="ECO:0000256" key="6">
    <source>
        <dbReference type="SAM" id="Phobius"/>
    </source>
</evidence>
<dbReference type="RefSeq" id="XP_013274593.1">
    <property type="nucleotide sequence ID" value="XM_013419139.1"/>
</dbReference>
<reference evidence="7 8" key="1">
    <citation type="submission" date="2015-01" db="EMBL/GenBank/DDBJ databases">
        <title>The Genome Sequence of Rhinocladiella mackenzie CBS 650.93.</title>
        <authorList>
            <consortium name="The Broad Institute Genomics Platform"/>
            <person name="Cuomo C."/>
            <person name="de Hoog S."/>
            <person name="Gorbushina A."/>
            <person name="Stielow B."/>
            <person name="Teixiera M."/>
            <person name="Abouelleil A."/>
            <person name="Chapman S.B."/>
            <person name="Priest M."/>
            <person name="Young S.K."/>
            <person name="Wortman J."/>
            <person name="Nusbaum C."/>
            <person name="Birren B."/>
        </authorList>
    </citation>
    <scope>NUCLEOTIDE SEQUENCE [LARGE SCALE GENOMIC DNA]</scope>
    <source>
        <strain evidence="7 8">CBS 650.93</strain>
    </source>
</reference>
<comment type="subcellular location">
    <subcellularLocation>
        <location evidence="1">Membrane</location>
        <topology evidence="1">Multi-pass membrane protein</topology>
    </subcellularLocation>
</comment>
<protein>
    <recommendedName>
        <fullName evidence="9">DUF1772-domain-containing protein</fullName>
    </recommendedName>
</protein>
<dbReference type="PANTHER" id="PTHR35042">
    <property type="entry name" value="ANTHRONE OXYGENASE ENCC"/>
    <property type="match status" value="1"/>
</dbReference>
<organism evidence="7 8">
    <name type="scientific">Rhinocladiella mackenziei CBS 650.93</name>
    <dbReference type="NCBI Taxonomy" id="1442369"/>
    <lineage>
        <taxon>Eukaryota</taxon>
        <taxon>Fungi</taxon>
        <taxon>Dikarya</taxon>
        <taxon>Ascomycota</taxon>
        <taxon>Pezizomycotina</taxon>
        <taxon>Eurotiomycetes</taxon>
        <taxon>Chaetothyriomycetidae</taxon>
        <taxon>Chaetothyriales</taxon>
        <taxon>Herpotrichiellaceae</taxon>
        <taxon>Rhinocladiella</taxon>
    </lineage>
</organism>
<keyword evidence="4 6" id="KW-0472">Membrane</keyword>
<dbReference type="Proteomes" id="UP000053617">
    <property type="component" value="Unassembled WGS sequence"/>
</dbReference>
<evidence type="ECO:0000313" key="7">
    <source>
        <dbReference type="EMBL" id="KIX07457.1"/>
    </source>
</evidence>
<keyword evidence="8" id="KW-1185">Reference proteome</keyword>
<name>A0A0D2FYV5_9EURO</name>
<feature type="transmembrane region" description="Helical" evidence="6">
    <location>
        <begin position="96"/>
        <end position="116"/>
    </location>
</feature>
<gene>
    <name evidence="7" type="ORF">Z518_02110</name>
</gene>
<evidence type="ECO:0000256" key="5">
    <source>
        <dbReference type="ARBA" id="ARBA00034313"/>
    </source>
</evidence>
<dbReference type="HOGENOM" id="CLU_105974_1_0_1"/>
<sequence>MDSFSYLRAVKCVGVTGAMWLGEKGNIAALSLMAVPALRLSKANDGVSSTSLVKQWRYIYEAGKSQNPPIAAATAAAFIYLAWSVRRIAPRSQIPLYYGSAAVLTLGIVPFTLMVMSPTNNRLIQHSETMSMEGSAAPSRARDDEIDQLIAKWNTLNGVRSLLPLAGGILGLVASLA</sequence>
<dbReference type="EMBL" id="KN847476">
    <property type="protein sequence ID" value="KIX07457.1"/>
    <property type="molecule type" value="Genomic_DNA"/>
</dbReference>
<evidence type="ECO:0008006" key="9">
    <source>
        <dbReference type="Google" id="ProtNLM"/>
    </source>
</evidence>
<comment type="similarity">
    <text evidence="5">Belongs to the anthrone oxygenase family.</text>
</comment>
<keyword evidence="3 6" id="KW-1133">Transmembrane helix</keyword>
<proteinExistence type="inferred from homology"/>
<dbReference type="InterPro" id="IPR013901">
    <property type="entry name" value="Anthrone_oxy"/>
</dbReference>
<dbReference type="Pfam" id="PF08592">
    <property type="entry name" value="Anthrone_oxy"/>
    <property type="match status" value="1"/>
</dbReference>
<dbReference type="GeneID" id="25290181"/>
<evidence type="ECO:0000256" key="1">
    <source>
        <dbReference type="ARBA" id="ARBA00004141"/>
    </source>
</evidence>
<dbReference type="VEuPathDB" id="FungiDB:Z518_02110"/>
<dbReference type="GO" id="GO:0016020">
    <property type="term" value="C:membrane"/>
    <property type="evidence" value="ECO:0007669"/>
    <property type="project" value="UniProtKB-SubCell"/>
</dbReference>